<dbReference type="PANTHER" id="PTHR42852:SF6">
    <property type="entry name" value="THIOL:DISULFIDE INTERCHANGE PROTEIN DSBE"/>
    <property type="match status" value="1"/>
</dbReference>
<keyword evidence="3" id="KW-0812">Transmembrane</keyword>
<keyword evidence="6" id="KW-0732">Signal</keyword>
<dbReference type="InterPro" id="IPR013766">
    <property type="entry name" value="Thioredoxin_domain"/>
</dbReference>
<dbReference type="Gene3D" id="3.40.30.10">
    <property type="entry name" value="Glutaredoxin"/>
    <property type="match status" value="1"/>
</dbReference>
<evidence type="ECO:0000313" key="8">
    <source>
        <dbReference type="EMBL" id="KOG12538.1"/>
    </source>
</evidence>
<keyword evidence="2" id="KW-0201">Cytochrome c-type biogenesis</keyword>
<dbReference type="SUPFAM" id="SSF52833">
    <property type="entry name" value="Thioredoxin-like"/>
    <property type="match status" value="1"/>
</dbReference>
<comment type="caution">
    <text evidence="8">The sequence shown here is derived from an EMBL/GenBank/DDBJ whole genome shotgun (WGS) entry which is preliminary data.</text>
</comment>
<comment type="subcellular location">
    <subcellularLocation>
        <location evidence="1">Cell envelope</location>
    </subcellularLocation>
</comment>
<evidence type="ECO:0000256" key="2">
    <source>
        <dbReference type="ARBA" id="ARBA00022748"/>
    </source>
</evidence>
<evidence type="ECO:0000313" key="9">
    <source>
        <dbReference type="Proteomes" id="UP000037023"/>
    </source>
</evidence>
<dbReference type="Proteomes" id="UP000037023">
    <property type="component" value="Unassembled WGS sequence"/>
</dbReference>
<evidence type="ECO:0000256" key="6">
    <source>
        <dbReference type="SAM" id="SignalP"/>
    </source>
</evidence>
<dbReference type="GO" id="GO:0017004">
    <property type="term" value="P:cytochrome complex assembly"/>
    <property type="evidence" value="ECO:0007669"/>
    <property type="project" value="UniProtKB-KW"/>
</dbReference>
<organism evidence="8 9">
    <name type="scientific">Streptomyces viridochromogenes</name>
    <dbReference type="NCBI Taxonomy" id="1938"/>
    <lineage>
        <taxon>Bacteria</taxon>
        <taxon>Bacillati</taxon>
        <taxon>Actinomycetota</taxon>
        <taxon>Actinomycetes</taxon>
        <taxon>Kitasatosporales</taxon>
        <taxon>Streptomycetaceae</taxon>
        <taxon>Streptomyces</taxon>
    </lineage>
</organism>
<sequence>MTARGHRRGASATVALFLLALAATGCGGGAVAGADGGAPGAGTVETAAVLPVAERPSAPDTSGRDLTGRDLALRSYRGKVVVLNVWGSWCAPCRAEAADLEALRGAAAPRGVELLGVNVRDRSTGPAREFERTYGLRYPSIHDPDGKLLLAFPPALLNPQAVPSTLVIDRQGRIAVAVSGPVTRARLEPLVDRVAGEDA</sequence>
<dbReference type="EMBL" id="LGUP01000381">
    <property type="protein sequence ID" value="KOG12538.1"/>
    <property type="molecule type" value="Genomic_DNA"/>
</dbReference>
<dbReference type="InterPro" id="IPR050553">
    <property type="entry name" value="Thioredoxin_ResA/DsbE_sf"/>
</dbReference>
<dbReference type="PROSITE" id="PS51352">
    <property type="entry name" value="THIOREDOXIN_2"/>
    <property type="match status" value="1"/>
</dbReference>
<dbReference type="PATRIC" id="fig|1938.6.peg.6866"/>
<proteinExistence type="predicted"/>
<feature type="domain" description="Thioredoxin" evidence="7">
    <location>
        <begin position="52"/>
        <end position="196"/>
    </location>
</feature>
<dbReference type="CDD" id="cd02966">
    <property type="entry name" value="TlpA_like_family"/>
    <property type="match status" value="1"/>
</dbReference>
<dbReference type="GO" id="GO:0016209">
    <property type="term" value="F:antioxidant activity"/>
    <property type="evidence" value="ECO:0007669"/>
    <property type="project" value="InterPro"/>
</dbReference>
<accession>A0A0L8JFT3</accession>
<name>A0A0L8JFT3_STRVR</name>
<dbReference type="PANTHER" id="PTHR42852">
    <property type="entry name" value="THIOL:DISULFIDE INTERCHANGE PROTEIN DSBE"/>
    <property type="match status" value="1"/>
</dbReference>
<evidence type="ECO:0000256" key="4">
    <source>
        <dbReference type="ARBA" id="ARBA00023157"/>
    </source>
</evidence>
<dbReference type="RefSeq" id="WP_167348128.1">
    <property type="nucleotide sequence ID" value="NZ_LGUP01000381.1"/>
</dbReference>
<feature type="signal peptide" evidence="6">
    <location>
        <begin position="1"/>
        <end position="25"/>
    </location>
</feature>
<dbReference type="PROSITE" id="PS00194">
    <property type="entry name" value="THIOREDOXIN_1"/>
    <property type="match status" value="1"/>
</dbReference>
<keyword evidence="5" id="KW-0676">Redox-active center</keyword>
<dbReference type="AlphaFoldDB" id="A0A0L8JFT3"/>
<dbReference type="GO" id="GO:0030313">
    <property type="term" value="C:cell envelope"/>
    <property type="evidence" value="ECO:0007669"/>
    <property type="project" value="UniProtKB-SubCell"/>
</dbReference>
<dbReference type="PROSITE" id="PS51257">
    <property type="entry name" value="PROKAR_LIPOPROTEIN"/>
    <property type="match status" value="1"/>
</dbReference>
<dbReference type="InterPro" id="IPR017937">
    <property type="entry name" value="Thioredoxin_CS"/>
</dbReference>
<dbReference type="InterPro" id="IPR036249">
    <property type="entry name" value="Thioredoxin-like_sf"/>
</dbReference>
<dbReference type="Pfam" id="PF00578">
    <property type="entry name" value="AhpC-TSA"/>
    <property type="match status" value="1"/>
</dbReference>
<gene>
    <name evidence="8" type="ORF">ADK34_31935</name>
</gene>
<reference evidence="8 9" key="1">
    <citation type="submission" date="2015-06" db="EMBL/GenBank/DDBJ databases">
        <authorList>
            <person name="Hoefler B.C."/>
            <person name="Straight P.D."/>
        </authorList>
    </citation>
    <scope>NUCLEOTIDE SEQUENCE [LARGE SCALE GENOMIC DNA]</scope>
    <source>
        <strain evidence="8 9">NRRL 3427</strain>
    </source>
</reference>
<evidence type="ECO:0000256" key="5">
    <source>
        <dbReference type="ARBA" id="ARBA00023284"/>
    </source>
</evidence>
<protein>
    <recommendedName>
        <fullName evidence="7">Thioredoxin domain-containing protein</fullName>
    </recommendedName>
</protein>
<evidence type="ECO:0000256" key="1">
    <source>
        <dbReference type="ARBA" id="ARBA00004196"/>
    </source>
</evidence>
<dbReference type="GO" id="GO:0016491">
    <property type="term" value="F:oxidoreductase activity"/>
    <property type="evidence" value="ECO:0007669"/>
    <property type="project" value="InterPro"/>
</dbReference>
<keyword evidence="4" id="KW-1015">Disulfide bond</keyword>
<evidence type="ECO:0000256" key="3">
    <source>
        <dbReference type="ARBA" id="ARBA00022968"/>
    </source>
</evidence>
<evidence type="ECO:0000259" key="7">
    <source>
        <dbReference type="PROSITE" id="PS51352"/>
    </source>
</evidence>
<feature type="chain" id="PRO_5039075794" description="Thioredoxin domain-containing protein" evidence="6">
    <location>
        <begin position="26"/>
        <end position="199"/>
    </location>
</feature>
<keyword evidence="3" id="KW-0735">Signal-anchor</keyword>
<dbReference type="InterPro" id="IPR000866">
    <property type="entry name" value="AhpC/TSA"/>
</dbReference>